<name>A0ABX7BN09_9CAUL</name>
<dbReference type="Pfam" id="PF18928">
    <property type="entry name" value="DUF5677"/>
    <property type="match status" value="1"/>
</dbReference>
<protein>
    <submittedName>
        <fullName evidence="2">Uncharacterized protein</fullName>
    </submittedName>
</protein>
<dbReference type="Proteomes" id="UP000595448">
    <property type="component" value="Chromosome"/>
</dbReference>
<evidence type="ECO:0000313" key="1">
    <source>
        <dbReference type="EMBL" id="QQQ18118.1"/>
    </source>
</evidence>
<dbReference type="InterPro" id="IPR043733">
    <property type="entry name" value="DUF5677"/>
</dbReference>
<gene>
    <name evidence="1" type="ORF">JIP62_12495</name>
    <name evidence="2" type="ORF">JIP62_12570</name>
</gene>
<dbReference type="EMBL" id="CP067977">
    <property type="protein sequence ID" value="QQQ18118.1"/>
    <property type="molecule type" value="Genomic_DNA"/>
</dbReference>
<organism evidence="2 3">
    <name type="scientific">Brevundimonas vitisensis</name>
    <dbReference type="NCBI Taxonomy" id="2800818"/>
    <lineage>
        <taxon>Bacteria</taxon>
        <taxon>Pseudomonadati</taxon>
        <taxon>Pseudomonadota</taxon>
        <taxon>Alphaproteobacteria</taxon>
        <taxon>Caulobacterales</taxon>
        <taxon>Caulobacteraceae</taxon>
        <taxon>Brevundimonas</taxon>
    </lineage>
</organism>
<dbReference type="EMBL" id="CP067977">
    <property type="protein sequence ID" value="QQQ18133.1"/>
    <property type="molecule type" value="Genomic_DNA"/>
</dbReference>
<sequence length="263" mass="29478">MSSTNIILAPTPEIRAACDLIDDAIGRFLSARGRTLDGYAELGRYEADRAALPLFNVAIRSVEGVLALARTDLVLFPAAMMAARGAFETSLKAAWLVDCDAHFDRERRWLQLLESEERMEARLAGHLAKAGQDGSDRLKRRDELRAFRLEIERRFPDGYAALKGAPSVEQMMETLHDPQLYVAYIYLSQFLHGERAAASYYTPTSQPRRDAVTADDWSFPLKVVWLAFFRGARKLLVRFGGDPDSFMSEGEEVEVRNALAMVG</sequence>
<reference evidence="2 3" key="1">
    <citation type="submission" date="2021-01" db="EMBL/GenBank/DDBJ databases">
        <title>Brevundimonas vitis sp. nov., an bacterium isolated from grape (Vitis vinifera).</title>
        <authorList>
            <person name="Jiang L."/>
            <person name="Lee J."/>
        </authorList>
    </citation>
    <scope>NUCLEOTIDE SEQUENCE [LARGE SCALE GENOMIC DNA]</scope>
    <source>
        <strain evidence="2 3">GRTSA-9</strain>
    </source>
</reference>
<dbReference type="RefSeq" id="WP_201102493.1">
    <property type="nucleotide sequence ID" value="NZ_CP067977.1"/>
</dbReference>
<evidence type="ECO:0000313" key="3">
    <source>
        <dbReference type="Proteomes" id="UP000595448"/>
    </source>
</evidence>
<keyword evidence="3" id="KW-1185">Reference proteome</keyword>
<proteinExistence type="predicted"/>
<evidence type="ECO:0000313" key="2">
    <source>
        <dbReference type="EMBL" id="QQQ18133.1"/>
    </source>
</evidence>
<accession>A0ABX7BN09</accession>